<keyword evidence="5" id="KW-1185">Reference proteome</keyword>
<dbReference type="SUPFAM" id="SSF56925">
    <property type="entry name" value="OMPA-like"/>
    <property type="match status" value="1"/>
</dbReference>
<organism evidence="4 5">
    <name type="scientific">Dyella lutea</name>
    <dbReference type="NCBI Taxonomy" id="2950441"/>
    <lineage>
        <taxon>Bacteria</taxon>
        <taxon>Pseudomonadati</taxon>
        <taxon>Pseudomonadota</taxon>
        <taxon>Gammaproteobacteria</taxon>
        <taxon>Lysobacterales</taxon>
        <taxon>Rhodanobacteraceae</taxon>
        <taxon>Dyella</taxon>
    </lineage>
</organism>
<feature type="signal peptide" evidence="2">
    <location>
        <begin position="1"/>
        <end position="23"/>
    </location>
</feature>
<dbReference type="EMBL" id="JAMZEK010000001">
    <property type="protein sequence ID" value="MCP1373605.1"/>
    <property type="molecule type" value="Genomic_DNA"/>
</dbReference>
<evidence type="ECO:0000256" key="1">
    <source>
        <dbReference type="ARBA" id="ARBA00022729"/>
    </source>
</evidence>
<protein>
    <submittedName>
        <fullName evidence="4">Outer membrane beta-barrel protein</fullName>
    </submittedName>
</protein>
<reference evidence="4 5" key="1">
    <citation type="submission" date="2022-06" db="EMBL/GenBank/DDBJ databases">
        <title>Dyella sp. Sa strain:Sa Genome sequencing.</title>
        <authorList>
            <person name="Park S."/>
        </authorList>
    </citation>
    <scope>NUCLEOTIDE SEQUENCE [LARGE SCALE GENOMIC DNA]</scope>
    <source>
        <strain evidence="4 5">Sa</strain>
    </source>
</reference>
<dbReference type="Gene3D" id="2.40.160.20">
    <property type="match status" value="1"/>
</dbReference>
<dbReference type="PROSITE" id="PS51257">
    <property type="entry name" value="PROKAR_LIPOPROTEIN"/>
    <property type="match status" value="1"/>
</dbReference>
<evidence type="ECO:0000259" key="3">
    <source>
        <dbReference type="Pfam" id="PF13505"/>
    </source>
</evidence>
<evidence type="ECO:0000313" key="4">
    <source>
        <dbReference type="EMBL" id="MCP1373605.1"/>
    </source>
</evidence>
<feature type="chain" id="PRO_5045091725" evidence="2">
    <location>
        <begin position="24"/>
        <end position="194"/>
    </location>
</feature>
<evidence type="ECO:0000313" key="5">
    <source>
        <dbReference type="Proteomes" id="UP001204615"/>
    </source>
</evidence>
<gene>
    <name evidence="4" type="ORF">NC595_05980</name>
</gene>
<comment type="caution">
    <text evidence="4">The sequence shown here is derived from an EMBL/GenBank/DDBJ whole genome shotgun (WGS) entry which is preliminary data.</text>
</comment>
<dbReference type="Pfam" id="PF13505">
    <property type="entry name" value="OMP_b-brl"/>
    <property type="match status" value="1"/>
</dbReference>
<proteinExistence type="predicted"/>
<dbReference type="InterPro" id="IPR011250">
    <property type="entry name" value="OMP/PagP_B-barrel"/>
</dbReference>
<dbReference type="RefSeq" id="WP_253565363.1">
    <property type="nucleotide sequence ID" value="NZ_JAMZEK010000001.1"/>
</dbReference>
<sequence length="194" mass="20770">MSKRFTIAVAAMALSCISTGSLAATTSGQFFLNGTVGQSTWHDDGFDTSKTDTATAWRFGYAWNIDQVSYGFEAGYADLDKGKGTLYSGYGSTDLSGGATGPLAGVNMTYRFRNRMFIDARLGWMHDNVRFNIGGSSSSYSGDGGYAGVGVGYNVNEHFGIGVAYDRYSVRAQINGSRSQDGVDVFSGFAEVRF</sequence>
<dbReference type="Proteomes" id="UP001204615">
    <property type="component" value="Unassembled WGS sequence"/>
</dbReference>
<evidence type="ECO:0000256" key="2">
    <source>
        <dbReference type="SAM" id="SignalP"/>
    </source>
</evidence>
<keyword evidence="1 2" id="KW-0732">Signal</keyword>
<dbReference type="InterPro" id="IPR027385">
    <property type="entry name" value="Beta-barrel_OMP"/>
</dbReference>
<accession>A0ABT1F8B3</accession>
<name>A0ABT1F8B3_9GAMM</name>
<feature type="domain" description="Outer membrane protein beta-barrel" evidence="3">
    <location>
        <begin position="10"/>
        <end position="173"/>
    </location>
</feature>